<comment type="caution">
    <text evidence="2">The sequence shown here is derived from an EMBL/GenBank/DDBJ whole genome shotgun (WGS) entry which is preliminary data.</text>
</comment>
<accession>A0A3M7P695</accession>
<organism evidence="2 3">
    <name type="scientific">Brachionus plicatilis</name>
    <name type="common">Marine rotifer</name>
    <name type="synonym">Brachionus muelleri</name>
    <dbReference type="NCBI Taxonomy" id="10195"/>
    <lineage>
        <taxon>Eukaryota</taxon>
        <taxon>Metazoa</taxon>
        <taxon>Spiralia</taxon>
        <taxon>Gnathifera</taxon>
        <taxon>Rotifera</taxon>
        <taxon>Eurotatoria</taxon>
        <taxon>Monogononta</taxon>
        <taxon>Pseudotrocha</taxon>
        <taxon>Ploima</taxon>
        <taxon>Brachionidae</taxon>
        <taxon>Brachionus</taxon>
    </lineage>
</organism>
<feature type="transmembrane region" description="Helical" evidence="1">
    <location>
        <begin position="6"/>
        <end position="26"/>
    </location>
</feature>
<name>A0A3M7P695_BRAPC</name>
<proteinExistence type="predicted"/>
<keyword evidence="3" id="KW-1185">Reference proteome</keyword>
<dbReference type="OrthoDB" id="29098at2759"/>
<reference evidence="2 3" key="1">
    <citation type="journal article" date="2018" name="Sci. Rep.">
        <title>Genomic signatures of local adaptation to the degree of environmental predictability in rotifers.</title>
        <authorList>
            <person name="Franch-Gras L."/>
            <person name="Hahn C."/>
            <person name="Garcia-Roger E.M."/>
            <person name="Carmona M.J."/>
            <person name="Serra M."/>
            <person name="Gomez A."/>
        </authorList>
    </citation>
    <scope>NUCLEOTIDE SEQUENCE [LARGE SCALE GENOMIC DNA]</scope>
    <source>
        <strain evidence="2">HYR1</strain>
    </source>
</reference>
<keyword evidence="1" id="KW-1133">Transmembrane helix</keyword>
<dbReference type="AlphaFoldDB" id="A0A3M7P695"/>
<evidence type="ECO:0000313" key="2">
    <source>
        <dbReference type="EMBL" id="RMZ94340.1"/>
    </source>
</evidence>
<dbReference type="EMBL" id="REGN01013119">
    <property type="protein sequence ID" value="RMZ94340.1"/>
    <property type="molecule type" value="Genomic_DNA"/>
</dbReference>
<protein>
    <submittedName>
        <fullName evidence="2">Poly [ADP-ribose] polymerase 4</fullName>
    </submittedName>
</protein>
<sequence length="327" mass="38435">MVNGAIVVPSFYATLLRISSIILFLVTSIRIDQYSIVTFLIVLFSLYFIKKKSNLKLNVLNSNKIENNLKKTKKFNLSDLPDQTVDKLKNQLLNHYLNDYSFSESLNYFNELKIQSDCSFARDANIWGAPLWNSKLTIQQNIDLVVFPSFLLFTNLCLPLKLDGFLIHLPGSQFGHDLEQFCKQFCEILCSLANLDPLNKNCMTQEIESSKWVFEFNEITFFITTFLPLYPPNHSRYTFGVNECFILFQPEISFAFHNLPQDTSVTNWTEPKTIRDKIRIKFKESNRDYVIRDTIRYPMCYEMIKPLLNSEEIVNWWKYSSLYMKKK</sequence>
<feature type="transmembrane region" description="Helical" evidence="1">
    <location>
        <begin position="33"/>
        <end position="49"/>
    </location>
</feature>
<evidence type="ECO:0000313" key="3">
    <source>
        <dbReference type="Proteomes" id="UP000276133"/>
    </source>
</evidence>
<gene>
    <name evidence="2" type="ORF">BpHYR1_027946</name>
</gene>
<keyword evidence="1" id="KW-0472">Membrane</keyword>
<evidence type="ECO:0000256" key="1">
    <source>
        <dbReference type="SAM" id="Phobius"/>
    </source>
</evidence>
<keyword evidence="1" id="KW-0812">Transmembrane</keyword>
<dbReference type="Proteomes" id="UP000276133">
    <property type="component" value="Unassembled WGS sequence"/>
</dbReference>